<reference evidence="4 5" key="1">
    <citation type="submission" date="2024-07" db="EMBL/GenBank/DDBJ databases">
        <title>Marimonas sp.nov., isolated from tidal-flat sediment.</title>
        <authorList>
            <person name="Jayan J.N."/>
            <person name="Lee S.S."/>
        </authorList>
    </citation>
    <scope>NUCLEOTIDE SEQUENCE [LARGE SCALE GENOMIC DNA]</scope>
    <source>
        <strain evidence="4 5">MJW-29</strain>
    </source>
</reference>
<dbReference type="InterPro" id="IPR042099">
    <property type="entry name" value="ANL_N_sf"/>
</dbReference>
<comment type="caution">
    <text evidence="4">The sequence shown here is derived from an EMBL/GenBank/DDBJ whole genome shotgun (WGS) entry which is preliminary data.</text>
</comment>
<dbReference type="RefSeq" id="WP_367879659.1">
    <property type="nucleotide sequence ID" value="NZ_JBFNXX010000026.1"/>
</dbReference>
<dbReference type="PANTHER" id="PTHR43272">
    <property type="entry name" value="LONG-CHAIN-FATTY-ACID--COA LIGASE"/>
    <property type="match status" value="1"/>
</dbReference>
<protein>
    <submittedName>
        <fullName evidence="4">Long-chain fatty acid--CoA ligase</fullName>
    </submittedName>
</protein>
<dbReference type="PANTHER" id="PTHR43272:SF33">
    <property type="entry name" value="AMP-BINDING DOMAIN-CONTAINING PROTEIN-RELATED"/>
    <property type="match status" value="1"/>
</dbReference>
<evidence type="ECO:0000313" key="4">
    <source>
        <dbReference type="EMBL" id="MEW9921960.1"/>
    </source>
</evidence>
<feature type="domain" description="AMP-dependent synthetase/ligase" evidence="3">
    <location>
        <begin position="27"/>
        <end position="434"/>
    </location>
</feature>
<dbReference type="Proteomes" id="UP001556098">
    <property type="component" value="Unassembled WGS sequence"/>
</dbReference>
<keyword evidence="4" id="KW-0436">Ligase</keyword>
<keyword evidence="2" id="KW-0067">ATP-binding</keyword>
<dbReference type="SUPFAM" id="SSF56801">
    <property type="entry name" value="Acetyl-CoA synthetase-like"/>
    <property type="match status" value="1"/>
</dbReference>
<dbReference type="EMBL" id="JBFNXX010000026">
    <property type="protein sequence ID" value="MEW9921960.1"/>
    <property type="molecule type" value="Genomic_DNA"/>
</dbReference>
<keyword evidence="5" id="KW-1185">Reference proteome</keyword>
<dbReference type="InterPro" id="IPR000873">
    <property type="entry name" value="AMP-dep_synth/lig_dom"/>
</dbReference>
<dbReference type="InterPro" id="IPR020845">
    <property type="entry name" value="AMP-binding_CS"/>
</dbReference>
<evidence type="ECO:0000256" key="1">
    <source>
        <dbReference type="ARBA" id="ARBA00022741"/>
    </source>
</evidence>
<dbReference type="Gene3D" id="3.40.50.12780">
    <property type="entry name" value="N-terminal domain of ligase-like"/>
    <property type="match status" value="1"/>
</dbReference>
<sequence>MKRTTTPDLDFIGCEAAGTIPGLLTCRAERSPNAVAYSEFEDGTWRDVTWSEMERIVARYRVALDQAGMEEGDRVAILLRNCIDWIAFDIAAMANGLMTVPLYLQDSEANIDFILSNCGVRLCLVESVQRLEALKPALESSGALRQIWVRGNGEVHEQVRGRKVHRLGEVLDLAEGDAGPIRCAPKDIATIIHTSGTTGRPKGAMLSNFALLWDAEAVAVNIPPLTNDVFLSLLPLSHAFERTMSYHLAMMGGSRVVFARAIETLKEDISEVRPTILVAVPRLYERFYEAIVQEASESPLKSWLVRMTVAIGWRRFEASRGRGNMFSQMPGLLFWPLLERLVARPILQAFGGRLRVAASGGAQLSTEVSQFLIGVGLPLVEGYGLTEAAPVVSGTTFEDNLPGSAGKPLRGIETRFTAEGELLIRSPSLMQGYWNDPKGTSSAIDEEGWLHSGDTAEFREDHLFITGRLKDVIVLSTGKKAAAPEIEAAIEADPLFEQCCPIGNNRPFVSAILVLNRDHWAGYAERQGLDPDFPNAQAANAAIMARLAQLLRDQPEYVQIRAVHTQVQPWTVEDGTLTPTLKIKRYVIEERYRNEIEALYAQQSSRRSSDG</sequence>
<evidence type="ECO:0000256" key="2">
    <source>
        <dbReference type="ARBA" id="ARBA00022840"/>
    </source>
</evidence>
<evidence type="ECO:0000259" key="3">
    <source>
        <dbReference type="Pfam" id="PF00501"/>
    </source>
</evidence>
<organism evidence="4 5">
    <name type="scientific">Sulfitobacter sediminis</name>
    <dbReference type="NCBI Taxonomy" id="3234186"/>
    <lineage>
        <taxon>Bacteria</taxon>
        <taxon>Pseudomonadati</taxon>
        <taxon>Pseudomonadota</taxon>
        <taxon>Alphaproteobacteria</taxon>
        <taxon>Rhodobacterales</taxon>
        <taxon>Roseobacteraceae</taxon>
        <taxon>Sulfitobacter</taxon>
    </lineage>
</organism>
<dbReference type="Pfam" id="PF00501">
    <property type="entry name" value="AMP-binding"/>
    <property type="match status" value="1"/>
</dbReference>
<dbReference type="GO" id="GO:0016874">
    <property type="term" value="F:ligase activity"/>
    <property type="evidence" value="ECO:0007669"/>
    <property type="project" value="UniProtKB-KW"/>
</dbReference>
<dbReference type="PROSITE" id="PS00455">
    <property type="entry name" value="AMP_BINDING"/>
    <property type="match status" value="1"/>
</dbReference>
<name>A0ABV3RSN1_9RHOB</name>
<evidence type="ECO:0000313" key="5">
    <source>
        <dbReference type="Proteomes" id="UP001556098"/>
    </source>
</evidence>
<accession>A0ABV3RSN1</accession>
<proteinExistence type="predicted"/>
<keyword evidence="1" id="KW-0547">Nucleotide-binding</keyword>
<gene>
    <name evidence="4" type="ORF">AB2B41_20330</name>
</gene>
<dbReference type="Pfam" id="PF23562">
    <property type="entry name" value="AMP-binding_C_3"/>
    <property type="match status" value="1"/>
</dbReference>
<dbReference type="CDD" id="cd05907">
    <property type="entry name" value="VL_LC_FACS_like"/>
    <property type="match status" value="1"/>
</dbReference>